<dbReference type="GO" id="GO:0044027">
    <property type="term" value="P:negative regulation of gene expression via chromosomal CpG island methylation"/>
    <property type="evidence" value="ECO:0007669"/>
    <property type="project" value="TreeGrafter"/>
</dbReference>
<evidence type="ECO:0000259" key="19">
    <source>
        <dbReference type="PROSITE" id="PS51192"/>
    </source>
</evidence>
<comment type="subcellular location">
    <subcellularLocation>
        <location evidence="1">Nucleus</location>
    </subcellularLocation>
</comment>
<feature type="compositionally biased region" description="Polar residues" evidence="18">
    <location>
        <begin position="839"/>
        <end position="848"/>
    </location>
</feature>
<evidence type="ECO:0000256" key="6">
    <source>
        <dbReference type="ARBA" id="ARBA00022741"/>
    </source>
</evidence>
<evidence type="ECO:0000256" key="7">
    <source>
        <dbReference type="ARBA" id="ARBA00022776"/>
    </source>
</evidence>
<comment type="function">
    <text evidence="16">Plays an essential role in normal development and survival. Involved in regulation of the expansion or survival of lymphoid cells. Required for de novo or maintenance DNA methylation. May control silencing of the imprinted CDKN1C gene through DNA methylation. May play a role in formation and organization of heterochromatin, implying a functional role in the regulation of transcription and mitosis.</text>
</comment>
<dbReference type="InterPro" id="IPR001650">
    <property type="entry name" value="Helicase_C-like"/>
</dbReference>
<keyword evidence="4" id="KW-0597">Phosphoprotein</keyword>
<keyword evidence="8" id="KW-0378">Hydrolase</keyword>
<dbReference type="InterPro" id="IPR014001">
    <property type="entry name" value="Helicase_ATP-bd"/>
</dbReference>
<dbReference type="STRING" id="35722.A0A0B7MZ24"/>
<dbReference type="InterPro" id="IPR049730">
    <property type="entry name" value="SNF2/RAD54-like_C"/>
</dbReference>
<evidence type="ECO:0000256" key="15">
    <source>
        <dbReference type="ARBA" id="ARBA00023306"/>
    </source>
</evidence>
<feature type="compositionally biased region" description="Low complexity" evidence="18">
    <location>
        <begin position="135"/>
        <end position="153"/>
    </location>
</feature>
<keyword evidence="7" id="KW-0498">Mitosis</keyword>
<keyword evidence="15" id="KW-0131">Cell cycle</keyword>
<dbReference type="InterPro" id="IPR000330">
    <property type="entry name" value="SNF2_N"/>
</dbReference>
<keyword evidence="12" id="KW-0175">Coiled coil</keyword>
<keyword evidence="14" id="KW-0539">Nucleus</keyword>
<dbReference type="SUPFAM" id="SSF52540">
    <property type="entry name" value="P-loop containing nucleoside triphosphate hydrolases"/>
    <property type="match status" value="2"/>
</dbReference>
<evidence type="ECO:0000256" key="2">
    <source>
        <dbReference type="ARBA" id="ARBA00007025"/>
    </source>
</evidence>
<dbReference type="InterPro" id="IPR027417">
    <property type="entry name" value="P-loop_NTPase"/>
</dbReference>
<evidence type="ECO:0000256" key="8">
    <source>
        <dbReference type="ARBA" id="ARBA00022801"/>
    </source>
</evidence>
<dbReference type="CDD" id="cd18009">
    <property type="entry name" value="DEXHc_HELLS_SMARCA6"/>
    <property type="match status" value="1"/>
</dbReference>
<dbReference type="PROSITE" id="PS51192">
    <property type="entry name" value="HELICASE_ATP_BIND_1"/>
    <property type="match status" value="1"/>
</dbReference>
<evidence type="ECO:0000256" key="1">
    <source>
        <dbReference type="ARBA" id="ARBA00004123"/>
    </source>
</evidence>
<feature type="region of interest" description="Disordered" evidence="18">
    <location>
        <begin position="135"/>
        <end position="172"/>
    </location>
</feature>
<dbReference type="Pfam" id="PF00271">
    <property type="entry name" value="Helicase_C"/>
    <property type="match status" value="1"/>
</dbReference>
<dbReference type="GO" id="GO:0004386">
    <property type="term" value="F:helicase activity"/>
    <property type="evidence" value="ECO:0007669"/>
    <property type="project" value="UniProtKB-KW"/>
</dbReference>
<dbReference type="PROSITE" id="PS51194">
    <property type="entry name" value="HELICASE_CTER"/>
    <property type="match status" value="1"/>
</dbReference>
<dbReference type="GO" id="GO:0031508">
    <property type="term" value="P:pericentric heterochromatin formation"/>
    <property type="evidence" value="ECO:0007669"/>
    <property type="project" value="TreeGrafter"/>
</dbReference>
<evidence type="ECO:0000256" key="9">
    <source>
        <dbReference type="ARBA" id="ARBA00022806"/>
    </source>
</evidence>
<accession>A0A0B7MZ24</accession>
<evidence type="ECO:0000256" key="13">
    <source>
        <dbReference type="ARBA" id="ARBA00023163"/>
    </source>
</evidence>
<feature type="region of interest" description="Disordered" evidence="18">
    <location>
        <begin position="1"/>
        <end position="46"/>
    </location>
</feature>
<name>A0A0B7MZ24_9FUNG</name>
<dbReference type="Gene3D" id="3.40.50.300">
    <property type="entry name" value="P-loop containing nucleotide triphosphate hydrolases"/>
    <property type="match status" value="1"/>
</dbReference>
<evidence type="ECO:0000256" key="18">
    <source>
        <dbReference type="SAM" id="MobiDB-lite"/>
    </source>
</evidence>
<keyword evidence="10" id="KW-0067">ATP-binding</keyword>
<dbReference type="SMART" id="SM00487">
    <property type="entry name" value="DEXDc"/>
    <property type="match status" value="1"/>
</dbReference>
<dbReference type="Gene3D" id="3.40.50.10810">
    <property type="entry name" value="Tandem AAA-ATPase domain"/>
    <property type="match status" value="1"/>
</dbReference>
<dbReference type="SMART" id="SM00490">
    <property type="entry name" value="HELICc"/>
    <property type="match status" value="1"/>
</dbReference>
<evidence type="ECO:0000256" key="17">
    <source>
        <dbReference type="ARBA" id="ARBA00081399"/>
    </source>
</evidence>
<dbReference type="InterPro" id="IPR044753">
    <property type="entry name" value="HELLS_N"/>
</dbReference>
<evidence type="ECO:0000259" key="20">
    <source>
        <dbReference type="PROSITE" id="PS51194"/>
    </source>
</evidence>
<keyword evidence="22" id="KW-1185">Reference proteome</keyword>
<keyword evidence="13" id="KW-0804">Transcription</keyword>
<dbReference type="GO" id="GO:0003682">
    <property type="term" value="F:chromatin binding"/>
    <property type="evidence" value="ECO:0007669"/>
    <property type="project" value="TreeGrafter"/>
</dbReference>
<dbReference type="InterPro" id="IPR038718">
    <property type="entry name" value="SNF2-like_sf"/>
</dbReference>
<evidence type="ECO:0000313" key="21">
    <source>
        <dbReference type="EMBL" id="CEP08373.1"/>
    </source>
</evidence>
<dbReference type="GO" id="GO:0006346">
    <property type="term" value="P:DNA methylation-dependent constitutive heterochromatin formation"/>
    <property type="evidence" value="ECO:0007669"/>
    <property type="project" value="TreeGrafter"/>
</dbReference>
<evidence type="ECO:0000256" key="10">
    <source>
        <dbReference type="ARBA" id="ARBA00022840"/>
    </source>
</evidence>
<proteinExistence type="inferred from homology"/>
<sequence>MSTESVSGEHGSPSSSSAGSVTRDTSLDAETPNSVATSQTSILTSEAEDIKEALDAGLSETIINEEIAMEKKSKREKEELLKAEAQAQFDTTIKAQRMKRLKFLLEKSGAYATILSSKLAKQQEEARERAAQLDAAAAAAPAPAPAVTNAAEPAKTRGRRSTRSQAAIAANKKKRKLTDANYQLTDYLEEEDVKKRKQENGSISKAIIQEQSNAKRELKEGPITKPSFSARQPALVTGGVLRDYQLAGVEWLISLWENGLNGILADEMGLGKTLQTIGFIAHLKAMQVSGPYLIAAPLSTLANWVNEFKRFAPSINVLLYHGTKDERQHMVNHKLNKFEETDHGFPIIVTSYEIVINDRRLLQKYNWKYIVIDEGHRLKNMNCKLIRELKSYPSANRLLLTGTPLQNNLAELWSLLNFLLPDIFDDLDMFQSWFDFSDINAKEGQERIMREEEEDSIVSSLHTILRPFLLRRLKTDVESSLPKKKEYLLYAPLTQPQKDLYDAIIKRDIRDYLIRKKISCPQNNQGEGEEDKKSPEDSVRSAKKKSICYREESDRAFFKKLDQEPVEEAIDHEAIARHQHNVNTIKQINNLHLQNLVMQLRKVCNHPFLFDWPLDPKSGEPLVSNELAAQSGKILLLDRLLTSLFKRGHKVLVFSQMTKMLNILEDWATSLKHWPVCRLDGSVKHEDRRDQIAEFSDPKSKIKLFLLSTRAGGLGINLTAADTVVIFDSDWNPQMDLQAQDRVHRIGQTKPVLVYRLAAAKTVEAKMLERATAKRRLEKLVISQGKFKSPVSKARETTIRELADILASEDGEEIQIVAQGDKVISDEDLEKLLDRSPSVFESTNTSDNDQFKELDLNQPNMNQDPFASRL</sequence>
<dbReference type="GO" id="GO:0005524">
    <property type="term" value="F:ATP binding"/>
    <property type="evidence" value="ECO:0007669"/>
    <property type="project" value="UniProtKB-KW"/>
</dbReference>
<feature type="compositionally biased region" description="Low complexity" evidence="18">
    <location>
        <begin position="1"/>
        <end position="20"/>
    </location>
</feature>
<dbReference type="OrthoDB" id="5857104at2759"/>
<gene>
    <name evidence="21" type="primary">PARPA_01684.1 scaffold 1359</name>
</gene>
<dbReference type="FunFam" id="3.40.50.300:FF:000577">
    <property type="entry name" value="lymphoid-specific helicase isoform X1"/>
    <property type="match status" value="1"/>
</dbReference>
<dbReference type="GO" id="GO:0051301">
    <property type="term" value="P:cell division"/>
    <property type="evidence" value="ECO:0007669"/>
    <property type="project" value="UniProtKB-KW"/>
</dbReference>
<dbReference type="GO" id="GO:0016787">
    <property type="term" value="F:hydrolase activity"/>
    <property type="evidence" value="ECO:0007669"/>
    <property type="project" value="UniProtKB-KW"/>
</dbReference>
<dbReference type="CDD" id="cd18793">
    <property type="entry name" value="SF2_C_SNF"/>
    <property type="match status" value="1"/>
</dbReference>
<evidence type="ECO:0000256" key="16">
    <source>
        <dbReference type="ARBA" id="ARBA00053349"/>
    </source>
</evidence>
<feature type="region of interest" description="Disordered" evidence="18">
    <location>
        <begin position="521"/>
        <end position="544"/>
    </location>
</feature>
<evidence type="ECO:0000256" key="12">
    <source>
        <dbReference type="ARBA" id="ARBA00023054"/>
    </source>
</evidence>
<keyword evidence="9" id="KW-0347">Helicase</keyword>
<dbReference type="EMBL" id="LN719426">
    <property type="protein sequence ID" value="CEP08373.1"/>
    <property type="molecule type" value="Genomic_DNA"/>
</dbReference>
<organism evidence="21 22">
    <name type="scientific">Parasitella parasitica</name>
    <dbReference type="NCBI Taxonomy" id="35722"/>
    <lineage>
        <taxon>Eukaryota</taxon>
        <taxon>Fungi</taxon>
        <taxon>Fungi incertae sedis</taxon>
        <taxon>Mucoromycota</taxon>
        <taxon>Mucoromycotina</taxon>
        <taxon>Mucoromycetes</taxon>
        <taxon>Mucorales</taxon>
        <taxon>Mucorineae</taxon>
        <taxon>Mucoraceae</taxon>
        <taxon>Parasitella</taxon>
    </lineage>
</organism>
<protein>
    <recommendedName>
        <fullName evidence="17">Proliferation-associated SNF2-like protein</fullName>
    </recommendedName>
</protein>
<dbReference type="GO" id="GO:0005721">
    <property type="term" value="C:pericentric heterochromatin"/>
    <property type="evidence" value="ECO:0007669"/>
    <property type="project" value="TreeGrafter"/>
</dbReference>
<feature type="domain" description="Helicase ATP-binding" evidence="19">
    <location>
        <begin position="253"/>
        <end position="422"/>
    </location>
</feature>
<evidence type="ECO:0000256" key="4">
    <source>
        <dbReference type="ARBA" id="ARBA00022553"/>
    </source>
</evidence>
<dbReference type="Proteomes" id="UP000054107">
    <property type="component" value="Unassembled WGS sequence"/>
</dbReference>
<evidence type="ECO:0000256" key="5">
    <source>
        <dbReference type="ARBA" id="ARBA00022618"/>
    </source>
</evidence>
<dbReference type="AlphaFoldDB" id="A0A0B7MZ24"/>
<dbReference type="FunFam" id="3.40.50.10810:FF:000015">
    <property type="entry name" value="lymphoid-specific helicase isoform X1"/>
    <property type="match status" value="1"/>
</dbReference>
<feature type="compositionally biased region" description="Polar residues" evidence="18">
    <location>
        <begin position="31"/>
        <end position="44"/>
    </location>
</feature>
<comment type="similarity">
    <text evidence="2">Belongs to the SNF2/RAD54 helicase family.</text>
</comment>
<feature type="domain" description="Helicase C-terminal" evidence="20">
    <location>
        <begin position="636"/>
        <end position="803"/>
    </location>
</feature>
<evidence type="ECO:0000313" key="22">
    <source>
        <dbReference type="Proteomes" id="UP000054107"/>
    </source>
</evidence>
<keyword evidence="5" id="KW-0132">Cell division</keyword>
<dbReference type="Pfam" id="PF00176">
    <property type="entry name" value="SNF2-rel_dom"/>
    <property type="match status" value="1"/>
</dbReference>
<reference evidence="21 22" key="1">
    <citation type="submission" date="2014-09" db="EMBL/GenBank/DDBJ databases">
        <authorList>
            <person name="Ellenberger Sabrina"/>
        </authorList>
    </citation>
    <scope>NUCLEOTIDE SEQUENCE [LARGE SCALE GENOMIC DNA]</scope>
    <source>
        <strain evidence="21 22">CBS 412.66</strain>
    </source>
</reference>
<evidence type="ECO:0000256" key="3">
    <source>
        <dbReference type="ARBA" id="ARBA00022473"/>
    </source>
</evidence>
<feature type="compositionally biased region" description="Basic and acidic residues" evidence="18">
    <location>
        <begin position="530"/>
        <end position="540"/>
    </location>
</feature>
<keyword evidence="6" id="KW-0547">Nucleotide-binding</keyword>
<keyword evidence="3" id="KW-0217">Developmental protein</keyword>
<keyword evidence="11" id="KW-0805">Transcription regulation</keyword>
<dbReference type="GO" id="GO:0005634">
    <property type="term" value="C:nucleus"/>
    <property type="evidence" value="ECO:0007669"/>
    <property type="project" value="UniProtKB-SubCell"/>
</dbReference>
<feature type="region of interest" description="Disordered" evidence="18">
    <location>
        <begin position="837"/>
        <end position="870"/>
    </location>
</feature>
<evidence type="ECO:0000256" key="11">
    <source>
        <dbReference type="ARBA" id="ARBA00023015"/>
    </source>
</evidence>
<dbReference type="PANTHER" id="PTHR47161:SF1">
    <property type="entry name" value="LYMPHOID-SPECIFIC HELICASE"/>
    <property type="match status" value="1"/>
</dbReference>
<evidence type="ECO:0000256" key="14">
    <source>
        <dbReference type="ARBA" id="ARBA00023242"/>
    </source>
</evidence>
<feature type="compositionally biased region" description="Polar residues" evidence="18">
    <location>
        <begin position="857"/>
        <end position="870"/>
    </location>
</feature>
<dbReference type="PANTHER" id="PTHR47161">
    <property type="entry name" value="LYMPHOID-SPECIFIC HELICASE"/>
    <property type="match status" value="1"/>
</dbReference>